<organism evidence="3 4">
    <name type="scientific">Terrimicrobium sacchariphilum</name>
    <dbReference type="NCBI Taxonomy" id="690879"/>
    <lineage>
        <taxon>Bacteria</taxon>
        <taxon>Pseudomonadati</taxon>
        <taxon>Verrucomicrobiota</taxon>
        <taxon>Terrimicrobiia</taxon>
        <taxon>Terrimicrobiales</taxon>
        <taxon>Terrimicrobiaceae</taxon>
        <taxon>Terrimicrobium</taxon>
    </lineage>
</organism>
<dbReference type="OrthoDB" id="181829at2"/>
<feature type="signal peptide" evidence="1">
    <location>
        <begin position="1"/>
        <end position="18"/>
    </location>
</feature>
<dbReference type="CDD" id="cd00229">
    <property type="entry name" value="SGNH_hydrolase"/>
    <property type="match status" value="1"/>
</dbReference>
<dbReference type="AlphaFoldDB" id="A0A146G4Y1"/>
<dbReference type="PANTHER" id="PTHR34407:SF1">
    <property type="entry name" value="SGNH HYDROLASE-TYPE ESTERASE DOMAIN-CONTAINING PROTEIN"/>
    <property type="match status" value="1"/>
</dbReference>
<dbReference type="Gene3D" id="3.40.50.1110">
    <property type="entry name" value="SGNH hydrolase"/>
    <property type="match status" value="1"/>
</dbReference>
<accession>A0A146G4Y1</accession>
<dbReference type="PANTHER" id="PTHR34407">
    <property type="entry name" value="EXPRESSED PROTEIN"/>
    <property type="match status" value="1"/>
</dbReference>
<dbReference type="RefSeq" id="WP_075077752.1">
    <property type="nucleotide sequence ID" value="NZ_BDCO01000002.1"/>
</dbReference>
<reference evidence="4" key="1">
    <citation type="journal article" date="2017" name="Genome Announc.">
        <title>Draft Genome Sequence of Terrimicrobium sacchariphilum NM-5T, a Facultative Anaerobic Soil Bacterium of the Class Spartobacteria.</title>
        <authorList>
            <person name="Qiu Y.L."/>
            <person name="Tourlousse D.M."/>
            <person name="Matsuura N."/>
            <person name="Ohashi A."/>
            <person name="Sekiguchi Y."/>
        </authorList>
    </citation>
    <scope>NUCLEOTIDE SEQUENCE [LARGE SCALE GENOMIC DNA]</scope>
    <source>
        <strain evidence="4">NM-5</strain>
    </source>
</reference>
<keyword evidence="1" id="KW-0732">Signal</keyword>
<feature type="chain" id="PRO_5007524403" evidence="1">
    <location>
        <begin position="19"/>
        <end position="392"/>
    </location>
</feature>
<dbReference type="SUPFAM" id="SSF52266">
    <property type="entry name" value="SGNH hydrolase"/>
    <property type="match status" value="1"/>
</dbReference>
<dbReference type="GO" id="GO:0016788">
    <property type="term" value="F:hydrolase activity, acting on ester bonds"/>
    <property type="evidence" value="ECO:0007669"/>
    <property type="project" value="UniProtKB-ARBA"/>
</dbReference>
<gene>
    <name evidence="3" type="ORF">TSACC_2272</name>
</gene>
<keyword evidence="4" id="KW-1185">Reference proteome</keyword>
<dbReference type="EMBL" id="BDCO01000002">
    <property type="protein sequence ID" value="GAT31878.1"/>
    <property type="molecule type" value="Genomic_DNA"/>
</dbReference>
<comment type="caution">
    <text evidence="3">The sequence shown here is derived from an EMBL/GenBank/DDBJ whole genome shotgun (WGS) entry which is preliminary data.</text>
</comment>
<protein>
    <submittedName>
        <fullName evidence="3">LysophospholiPASe L1</fullName>
    </submittedName>
</protein>
<feature type="domain" description="SGNH hydrolase-type esterase" evidence="2">
    <location>
        <begin position="43"/>
        <end position="219"/>
    </location>
</feature>
<dbReference type="InParanoid" id="A0A146G4Y1"/>
<dbReference type="STRING" id="690879.TSACC_2272"/>
<proteinExistence type="predicted"/>
<evidence type="ECO:0000256" key="1">
    <source>
        <dbReference type="SAM" id="SignalP"/>
    </source>
</evidence>
<dbReference type="Pfam" id="PF13472">
    <property type="entry name" value="Lipase_GDSL_2"/>
    <property type="match status" value="1"/>
</dbReference>
<evidence type="ECO:0000313" key="3">
    <source>
        <dbReference type="EMBL" id="GAT31878.1"/>
    </source>
</evidence>
<evidence type="ECO:0000259" key="2">
    <source>
        <dbReference type="Pfam" id="PF13472"/>
    </source>
</evidence>
<dbReference type="InterPro" id="IPR036514">
    <property type="entry name" value="SGNH_hydro_sf"/>
</dbReference>
<name>A0A146G4Y1_TERSA</name>
<sequence>MKSLSLFFSLLLAMTSIAATAPSPEFAIFDQKARAGETLSVVFLGGSLTWGAQSTNPQQTSYRAIVQHKLEETYPKAHFQFHDAAIGGTGSQLASFRLERDVLAYKPDLVFLDYTINDDPYGKPNPHRLAAYEGIVRRIVSTGAPMVAVILPAKKDVESNPPARPLDARHKEIASAYGLPIADAVALAKARVAEGKTSPDQLWDLPEDHTHPGDAGYALYADAAWAAYLEAVAKSLKCAVPEKMIQADTYMTVTRLVLAAQPSLPAGWSKGKPHRNAVAYDFVCSRWMDSLAIAAPGAKPLRFRVYGSDLMLFGEQTKTSGSYVVKIDGGEPKKYSALCADGNMRLVQILAEGLDPAVEHMIEILPDLAAGQELRLESLCVAGGKASVQLAD</sequence>
<evidence type="ECO:0000313" key="4">
    <source>
        <dbReference type="Proteomes" id="UP000076023"/>
    </source>
</evidence>
<dbReference type="Proteomes" id="UP000076023">
    <property type="component" value="Unassembled WGS sequence"/>
</dbReference>
<dbReference type="InterPro" id="IPR013830">
    <property type="entry name" value="SGNH_hydro"/>
</dbReference>